<keyword evidence="1" id="KW-1133">Transmembrane helix</keyword>
<keyword evidence="2" id="KW-0732">Signal</keyword>
<keyword evidence="1" id="KW-0812">Transmembrane</keyword>
<dbReference type="AlphaFoldDB" id="A0A7M7JV79"/>
<dbReference type="GeneID" id="111248855"/>
<dbReference type="InParanoid" id="A0A7M7JV79"/>
<feature type="signal peptide" evidence="2">
    <location>
        <begin position="1"/>
        <end position="22"/>
    </location>
</feature>
<dbReference type="GO" id="GO:0005634">
    <property type="term" value="C:nucleus"/>
    <property type="evidence" value="ECO:0007669"/>
    <property type="project" value="TreeGrafter"/>
</dbReference>
<evidence type="ECO:0000256" key="2">
    <source>
        <dbReference type="SAM" id="SignalP"/>
    </source>
</evidence>
<feature type="chain" id="PRO_5029460071" evidence="2">
    <location>
        <begin position="23"/>
        <end position="522"/>
    </location>
</feature>
<dbReference type="GO" id="GO:0072354">
    <property type="term" value="F:histone H3T3 kinase activity"/>
    <property type="evidence" value="ECO:0007669"/>
    <property type="project" value="TreeGrafter"/>
</dbReference>
<feature type="transmembrane region" description="Helical" evidence="1">
    <location>
        <begin position="78"/>
        <end position="104"/>
    </location>
</feature>
<dbReference type="PANTHER" id="PTHR24419">
    <property type="entry name" value="INTERLEUKIN-1 RECEPTOR-ASSOCIATED KINASE"/>
    <property type="match status" value="1"/>
</dbReference>
<reference evidence="3" key="1">
    <citation type="submission" date="2021-01" db="UniProtKB">
        <authorList>
            <consortium name="EnsemblMetazoa"/>
        </authorList>
    </citation>
    <scope>IDENTIFICATION</scope>
</reference>
<dbReference type="GO" id="GO:0035556">
    <property type="term" value="P:intracellular signal transduction"/>
    <property type="evidence" value="ECO:0007669"/>
    <property type="project" value="TreeGrafter"/>
</dbReference>
<evidence type="ECO:0000256" key="1">
    <source>
        <dbReference type="SAM" id="Phobius"/>
    </source>
</evidence>
<dbReference type="EnsemblMetazoa" id="XM_022801872">
    <property type="protein sequence ID" value="XP_022657607"/>
    <property type="gene ID" value="LOC111248855"/>
</dbReference>
<dbReference type="GO" id="GO:0005737">
    <property type="term" value="C:cytoplasm"/>
    <property type="evidence" value="ECO:0007669"/>
    <property type="project" value="TreeGrafter"/>
</dbReference>
<proteinExistence type="predicted"/>
<evidence type="ECO:0000313" key="4">
    <source>
        <dbReference type="Proteomes" id="UP000594260"/>
    </source>
</evidence>
<dbReference type="RefSeq" id="XP_022657607.1">
    <property type="nucleotide sequence ID" value="XM_022801872.1"/>
</dbReference>
<evidence type="ECO:0000313" key="3">
    <source>
        <dbReference type="EnsemblMetazoa" id="XP_022657607"/>
    </source>
</evidence>
<sequence length="522" mass="58248">MLFSALLCSVVIAILSTDPVGGQEEIAAMAETGKSVSWSWPSAIKDKLNQNIDQLINRLQQDSRTSKFFDFLFENRTAVYLSTTCFIVGTSLLIVILIIYNPILSPFTAEKHKRRFRLAEKGPELESLITKKPDTEQACSAGAGDTIATQDAHKGSQEPSIKVEGRGVDWASATAKAVLEQPRRGSDPYGGIIELCKQKMPARFADVLELKHPEDLYTFIGRTADGVLYRFQATNMNFIVKIFPVFSESIADKERLLRSLMFLNRLHTSPSRFLCRNFVEIEGAAFVQDNFPSSLLNLAAASHTKTTSANHTGDATTPRDPFYVCRNYLVVSMEPAGMPFSRCLIKNAAQAKSIVQQLCFTLAVGERFAGYTVHVADVDKVYLKSTEKGKIDFRLDGISVAVRLIDGVIAKLGGTSFSLGSASLNENQLIEAADRRIPRTFDRNVEFLSRVVRLLLERIPRDIDPNTIRDEQKIIFDLKDIESHLRNFDCVYRFTMFKFIQPRQSLAVVSVNGPKLAHNFGV</sequence>
<dbReference type="KEGG" id="vde:111248855"/>
<organism evidence="3 4">
    <name type="scientific">Varroa destructor</name>
    <name type="common">Honeybee mite</name>
    <dbReference type="NCBI Taxonomy" id="109461"/>
    <lineage>
        <taxon>Eukaryota</taxon>
        <taxon>Metazoa</taxon>
        <taxon>Ecdysozoa</taxon>
        <taxon>Arthropoda</taxon>
        <taxon>Chelicerata</taxon>
        <taxon>Arachnida</taxon>
        <taxon>Acari</taxon>
        <taxon>Parasitiformes</taxon>
        <taxon>Mesostigmata</taxon>
        <taxon>Gamasina</taxon>
        <taxon>Dermanyssoidea</taxon>
        <taxon>Varroidae</taxon>
        <taxon>Varroa</taxon>
    </lineage>
</organism>
<dbReference type="GO" id="GO:0000278">
    <property type="term" value="P:mitotic cell cycle"/>
    <property type="evidence" value="ECO:0007669"/>
    <property type="project" value="TreeGrafter"/>
</dbReference>
<dbReference type="OrthoDB" id="10380118at2759"/>
<keyword evidence="4" id="KW-1185">Reference proteome</keyword>
<dbReference type="PANTHER" id="PTHR24419:SF18">
    <property type="entry name" value="SERINE_THREONINE-PROTEIN KINASE HASPIN"/>
    <property type="match status" value="1"/>
</dbReference>
<dbReference type="Proteomes" id="UP000594260">
    <property type="component" value="Unplaced"/>
</dbReference>
<protein>
    <submittedName>
        <fullName evidence="3">Uncharacterized protein</fullName>
    </submittedName>
</protein>
<name>A0A7M7JV79_VARDE</name>
<accession>A0A7M7JV79</accession>
<keyword evidence="1" id="KW-0472">Membrane</keyword>